<organism evidence="4 5">
    <name type="scientific">Enhygromyxa salina</name>
    <dbReference type="NCBI Taxonomy" id="215803"/>
    <lineage>
        <taxon>Bacteria</taxon>
        <taxon>Pseudomonadati</taxon>
        <taxon>Myxococcota</taxon>
        <taxon>Polyangia</taxon>
        <taxon>Nannocystales</taxon>
        <taxon>Nannocystaceae</taxon>
        <taxon>Enhygromyxa</taxon>
    </lineage>
</organism>
<proteinExistence type="inferred from homology"/>
<dbReference type="PANTHER" id="PTHR35004">
    <property type="entry name" value="TRANSPOSASE RV3428C-RELATED"/>
    <property type="match status" value="1"/>
</dbReference>
<evidence type="ECO:0000313" key="5">
    <source>
        <dbReference type="Proteomes" id="UP000238823"/>
    </source>
</evidence>
<dbReference type="PROSITE" id="PS50994">
    <property type="entry name" value="INTEGRASE"/>
    <property type="match status" value="1"/>
</dbReference>
<dbReference type="InterPro" id="IPR054353">
    <property type="entry name" value="IstA-like_C"/>
</dbReference>
<comment type="caution">
    <text evidence="4">The sequence shown here is derived from an EMBL/GenBank/DDBJ whole genome shotgun (WGS) entry which is preliminary data.</text>
</comment>
<comment type="similarity">
    <text evidence="1">Belongs to the transposase IS21/IS408/IS1162 family.</text>
</comment>
<sequence>MVTDEQVRLLRSKMNEGKTQETAAAAAGMSVRTARKWQRGSLPSQTEASPRDWRTRKDPFEGVWEAKIEPLLEADTGAELEAKTLMQLLVDADPERFSIGQLRTMQRRVRDWRALRGPEKGVYFEQEHPPGKEAGLDFTSGNSLGVTVGGQPFMHLLFEFVLIASTWTWACVAFSESFEALVEGLQRALWTLGGVPRQLVLDKMSAATHDLQKGRGRGLNKRFGDVCDHLGFKKVRRINVRKAHENGAVEVRHRRTKSLIRQALILRGSKDFESAAEYECFVQRTLEHDHNRHIEGRLLEERAHLDPLPIQPVPTYTVETPKVRRWSTVRVRCRIYSVPSRLIGHQVEIRVYPNTIELRYRNELVEVFPRLRGELNHRIDSRHVIASLVRKPGAFANYRFREELYPTLTFRRAYDALVAAHGDRADVEYVRILHLSAKTMEADVEAALVRLLEARGGRFDYAAVEAQVRPRESELPVINIPSPTLEDYDALIGGAA</sequence>
<feature type="domain" description="Integrase catalytic" evidence="3">
    <location>
        <begin position="126"/>
        <end position="315"/>
    </location>
</feature>
<dbReference type="PANTHER" id="PTHR35004:SF7">
    <property type="entry name" value="INTEGRASE PROTEIN"/>
    <property type="match status" value="1"/>
</dbReference>
<accession>A0A2S9YC03</accession>
<dbReference type="InterPro" id="IPR001584">
    <property type="entry name" value="Integrase_cat-core"/>
</dbReference>
<dbReference type="EMBL" id="PVNL01000111">
    <property type="protein sequence ID" value="PRQ02635.1"/>
    <property type="molecule type" value="Genomic_DNA"/>
</dbReference>
<dbReference type="Proteomes" id="UP000238823">
    <property type="component" value="Unassembled WGS sequence"/>
</dbReference>
<dbReference type="GO" id="GO:0015074">
    <property type="term" value="P:DNA integration"/>
    <property type="evidence" value="ECO:0007669"/>
    <property type="project" value="InterPro"/>
</dbReference>
<dbReference type="AlphaFoldDB" id="A0A2S9YC03"/>
<dbReference type="Gene3D" id="3.30.420.10">
    <property type="entry name" value="Ribonuclease H-like superfamily/Ribonuclease H"/>
    <property type="match status" value="1"/>
</dbReference>
<name>A0A2S9YC03_9BACT</name>
<dbReference type="GO" id="GO:0003676">
    <property type="term" value="F:nucleic acid binding"/>
    <property type="evidence" value="ECO:0007669"/>
    <property type="project" value="InterPro"/>
</dbReference>
<dbReference type="NCBIfam" id="NF033546">
    <property type="entry name" value="transpos_IS21"/>
    <property type="match status" value="1"/>
</dbReference>
<feature type="region of interest" description="Disordered" evidence="2">
    <location>
        <begin position="13"/>
        <end position="55"/>
    </location>
</feature>
<evidence type="ECO:0000259" key="3">
    <source>
        <dbReference type="PROSITE" id="PS50994"/>
    </source>
</evidence>
<dbReference type="SUPFAM" id="SSF53098">
    <property type="entry name" value="Ribonuclease H-like"/>
    <property type="match status" value="1"/>
</dbReference>
<protein>
    <submittedName>
        <fullName evidence="4">Integrase core domain protein</fullName>
    </submittedName>
</protein>
<dbReference type="Pfam" id="PF22483">
    <property type="entry name" value="Mu-transpos_C_2"/>
    <property type="match status" value="1"/>
</dbReference>
<evidence type="ECO:0000256" key="2">
    <source>
        <dbReference type="SAM" id="MobiDB-lite"/>
    </source>
</evidence>
<dbReference type="InterPro" id="IPR012337">
    <property type="entry name" value="RNaseH-like_sf"/>
</dbReference>
<evidence type="ECO:0000256" key="1">
    <source>
        <dbReference type="ARBA" id="ARBA00009277"/>
    </source>
</evidence>
<gene>
    <name evidence="4" type="ORF">ENSA7_54640</name>
</gene>
<reference evidence="4 5" key="1">
    <citation type="submission" date="2018-03" db="EMBL/GenBank/DDBJ databases">
        <title>Draft Genome Sequences of the Obligatory Marine Myxobacteria Enhygromyxa salina SWB007.</title>
        <authorList>
            <person name="Poehlein A."/>
            <person name="Moghaddam J.A."/>
            <person name="Harms H."/>
            <person name="Alanjari M."/>
            <person name="Koenig G.M."/>
            <person name="Daniel R."/>
            <person name="Schaeberle T.F."/>
        </authorList>
    </citation>
    <scope>NUCLEOTIDE SEQUENCE [LARGE SCALE GENOMIC DNA]</scope>
    <source>
        <strain evidence="4 5">SWB007</strain>
    </source>
</reference>
<dbReference type="InterPro" id="IPR036397">
    <property type="entry name" value="RNaseH_sf"/>
</dbReference>
<evidence type="ECO:0000313" key="4">
    <source>
        <dbReference type="EMBL" id="PRQ02635.1"/>
    </source>
</evidence>